<evidence type="ECO:0000259" key="3">
    <source>
        <dbReference type="Pfam" id="PF00535"/>
    </source>
</evidence>
<sequence>MNLPKITIIVAVYNTEKYLHKCIESIINQTHQNLEIFLVDDGSTDASSAICDDYAKADKRIKVLHKTNGGQGSARNLALEAATGEWIGFVDSDDWIDVDMYEFLLSKALAENADIAECGWKKVNVDGSVEFTTPPKKTIIDREKAMHGLVYGGVEGVNTSVCNKIFRRSCIANIRFPQVRAYEDDEFIHKVIWNARNISINGEAKYNYLSRPESTMTAGFNLNKLALITVQENICEFLKENATQYFYKAQKTLCSKQFYIIACLLNNPELDDHKSIAFQIEQDVMASYKSYMKNPIMGNNKFVLRLFTFAPSIGRALLIYKF</sequence>
<dbReference type="Proteomes" id="UP000294419">
    <property type="component" value="Chromosome"/>
</dbReference>
<keyword evidence="5" id="KW-1185">Reference proteome</keyword>
<dbReference type="EC" id="2.4.-.-" evidence="4"/>
<organism evidence="4 5">
    <name type="scientific">Chryseobacterium salivictor</name>
    <dbReference type="NCBI Taxonomy" id="2547600"/>
    <lineage>
        <taxon>Bacteria</taxon>
        <taxon>Pseudomonadati</taxon>
        <taxon>Bacteroidota</taxon>
        <taxon>Flavobacteriia</taxon>
        <taxon>Flavobacteriales</taxon>
        <taxon>Weeksellaceae</taxon>
        <taxon>Chryseobacterium group</taxon>
        <taxon>Chryseobacterium</taxon>
    </lineage>
</organism>
<evidence type="ECO:0000256" key="2">
    <source>
        <dbReference type="ARBA" id="ARBA00022679"/>
    </source>
</evidence>
<dbReference type="PANTHER" id="PTHR22916">
    <property type="entry name" value="GLYCOSYLTRANSFERASE"/>
    <property type="match status" value="1"/>
</dbReference>
<dbReference type="GO" id="GO:0016758">
    <property type="term" value="F:hexosyltransferase activity"/>
    <property type="evidence" value="ECO:0007669"/>
    <property type="project" value="UniProtKB-ARBA"/>
</dbReference>
<dbReference type="KEGG" id="csal:NBC122_02880"/>
<protein>
    <submittedName>
        <fullName evidence="4">Glycosyltransferase EpsH</fullName>
        <ecNumber evidence="4">2.4.-.-</ecNumber>
    </submittedName>
</protein>
<evidence type="ECO:0000256" key="1">
    <source>
        <dbReference type="ARBA" id="ARBA00022676"/>
    </source>
</evidence>
<dbReference type="SUPFAM" id="SSF53448">
    <property type="entry name" value="Nucleotide-diphospho-sugar transferases"/>
    <property type="match status" value="1"/>
</dbReference>
<dbReference type="InterPro" id="IPR029044">
    <property type="entry name" value="Nucleotide-diphossugar_trans"/>
</dbReference>
<dbReference type="AlphaFoldDB" id="A0A4P6ZIJ2"/>
<dbReference type="CDD" id="cd00761">
    <property type="entry name" value="Glyco_tranf_GTA_type"/>
    <property type="match status" value="1"/>
</dbReference>
<gene>
    <name evidence="4" type="primary">epsH_3</name>
    <name evidence="4" type="ORF">NBC122_02880</name>
</gene>
<keyword evidence="2 4" id="KW-0808">Transferase</keyword>
<reference evidence="4 5" key="1">
    <citation type="submission" date="2019-03" db="EMBL/GenBank/DDBJ databases">
        <authorList>
            <person name="Kim H."/>
            <person name="Yu S.-M."/>
        </authorList>
    </citation>
    <scope>NUCLEOTIDE SEQUENCE [LARGE SCALE GENOMIC DNA]</scope>
    <source>
        <strain evidence="4 5">NBC122</strain>
    </source>
</reference>
<dbReference type="PANTHER" id="PTHR22916:SF51">
    <property type="entry name" value="GLYCOSYLTRANSFERASE EPSH-RELATED"/>
    <property type="match status" value="1"/>
</dbReference>
<dbReference type="EMBL" id="CP037954">
    <property type="protein sequence ID" value="QBO59680.1"/>
    <property type="molecule type" value="Genomic_DNA"/>
</dbReference>
<dbReference type="OrthoDB" id="9815829at2"/>
<proteinExistence type="predicted"/>
<feature type="domain" description="Glycosyltransferase 2-like" evidence="3">
    <location>
        <begin position="7"/>
        <end position="132"/>
    </location>
</feature>
<name>A0A4P6ZIJ2_9FLAO</name>
<keyword evidence="1 4" id="KW-0328">Glycosyltransferase</keyword>
<evidence type="ECO:0000313" key="5">
    <source>
        <dbReference type="Proteomes" id="UP000294419"/>
    </source>
</evidence>
<dbReference type="RefSeq" id="WP_133440988.1">
    <property type="nucleotide sequence ID" value="NZ_CP037954.1"/>
</dbReference>
<evidence type="ECO:0000313" key="4">
    <source>
        <dbReference type="EMBL" id="QBO59680.1"/>
    </source>
</evidence>
<dbReference type="Gene3D" id="3.90.550.10">
    <property type="entry name" value="Spore Coat Polysaccharide Biosynthesis Protein SpsA, Chain A"/>
    <property type="match status" value="1"/>
</dbReference>
<dbReference type="InterPro" id="IPR001173">
    <property type="entry name" value="Glyco_trans_2-like"/>
</dbReference>
<accession>A0A4P6ZIJ2</accession>
<dbReference type="Pfam" id="PF00535">
    <property type="entry name" value="Glycos_transf_2"/>
    <property type="match status" value="1"/>
</dbReference>